<reference evidence="1 2" key="1">
    <citation type="journal article" date="2020" name="ISME J.">
        <title>Uncovering the hidden diversity of litter-decomposition mechanisms in mushroom-forming fungi.</title>
        <authorList>
            <person name="Floudas D."/>
            <person name="Bentzer J."/>
            <person name="Ahren D."/>
            <person name="Johansson T."/>
            <person name="Persson P."/>
            <person name="Tunlid A."/>
        </authorList>
    </citation>
    <scope>NUCLEOTIDE SEQUENCE [LARGE SCALE GENOMIC DNA]</scope>
    <source>
        <strain evidence="1 2">CBS 101986</strain>
    </source>
</reference>
<dbReference type="EMBL" id="JAACJJ010000028">
    <property type="protein sequence ID" value="KAF5322372.1"/>
    <property type="molecule type" value="Genomic_DNA"/>
</dbReference>
<gene>
    <name evidence="1" type="ORF">D9619_000040</name>
</gene>
<keyword evidence="2" id="KW-1185">Reference proteome</keyword>
<evidence type="ECO:0000313" key="2">
    <source>
        <dbReference type="Proteomes" id="UP000567179"/>
    </source>
</evidence>
<organism evidence="1 2">
    <name type="scientific">Psilocybe cf. subviscida</name>
    <dbReference type="NCBI Taxonomy" id="2480587"/>
    <lineage>
        <taxon>Eukaryota</taxon>
        <taxon>Fungi</taxon>
        <taxon>Dikarya</taxon>
        <taxon>Basidiomycota</taxon>
        <taxon>Agaricomycotina</taxon>
        <taxon>Agaricomycetes</taxon>
        <taxon>Agaricomycetidae</taxon>
        <taxon>Agaricales</taxon>
        <taxon>Agaricineae</taxon>
        <taxon>Strophariaceae</taxon>
        <taxon>Psilocybe</taxon>
    </lineage>
</organism>
<protein>
    <submittedName>
        <fullName evidence="1">Uncharacterized protein</fullName>
    </submittedName>
</protein>
<proteinExistence type="predicted"/>
<dbReference type="Proteomes" id="UP000567179">
    <property type="component" value="Unassembled WGS sequence"/>
</dbReference>
<sequence length="381" mass="44267">MRPLPVDIYGEIAENLYNTSSRQTLLSLALVNKAWSIESQRVLFRRFCHLGYTREHQTVYTRIHIRFLEAIISQPKRLGGYVRAYAQCGLAVDQRILKREEVQYWTVEILLWGLTVNALPAMINLKRLTFAPTPHRYNSMSFAAEALLRRCTFQLETLSWRCDGDLSELCTVFLPTQSGLKHLEVGQDPGETDLSELPEDACPSLLSVTLWFGSMCHVAEKRNIKALQMHKKLYYRWRPTIPLDCHSSALDRLEYLSVWSYKLLRRFMGTNPLNVTLLELRFWTRNVVLKLSDLPQLRVLSLLECQDAPDYQELTHGDIAVKCFSRLPTLKIVIIQDRVLSGGMHCHLAIEYRPDTVWWTVYEDMDSWRPVLDLDIDSTYL</sequence>
<evidence type="ECO:0000313" key="1">
    <source>
        <dbReference type="EMBL" id="KAF5322372.1"/>
    </source>
</evidence>
<dbReference type="AlphaFoldDB" id="A0A8H5BHR1"/>
<accession>A0A8H5BHR1</accession>
<name>A0A8H5BHR1_9AGAR</name>
<dbReference type="OrthoDB" id="3232239at2759"/>
<comment type="caution">
    <text evidence="1">The sequence shown here is derived from an EMBL/GenBank/DDBJ whole genome shotgun (WGS) entry which is preliminary data.</text>
</comment>